<evidence type="ECO:0000256" key="2">
    <source>
        <dbReference type="ARBA" id="ARBA00004448"/>
    </source>
</evidence>
<dbReference type="GO" id="GO:0003954">
    <property type="term" value="F:NADH dehydrogenase activity"/>
    <property type="evidence" value="ECO:0007669"/>
    <property type="project" value="TreeGrafter"/>
</dbReference>
<organism evidence="15">
    <name type="scientific">Cerceris sp. SJW-2017</name>
    <dbReference type="NCBI Taxonomy" id="2008741"/>
    <lineage>
        <taxon>Eukaryota</taxon>
        <taxon>Metazoa</taxon>
        <taxon>Ecdysozoa</taxon>
        <taxon>Arthropoda</taxon>
        <taxon>Hexapoda</taxon>
        <taxon>Insecta</taxon>
        <taxon>Pterygota</taxon>
        <taxon>Neoptera</taxon>
        <taxon>Endopterygota</taxon>
        <taxon>Hymenoptera</taxon>
        <taxon>Apocrita</taxon>
        <taxon>Aculeata</taxon>
        <taxon>Apoidea</taxon>
        <taxon>Crabronidae</taxon>
        <taxon>Philanthinae</taxon>
        <taxon>Cercerini</taxon>
        <taxon>Cerceris</taxon>
    </lineage>
</organism>
<evidence type="ECO:0000313" key="15">
    <source>
        <dbReference type="EMBL" id="ARX96678.1"/>
    </source>
</evidence>
<dbReference type="EMBL" id="KX494109">
    <property type="protein sequence ID" value="ARX96678.1"/>
    <property type="molecule type" value="Genomic_DNA"/>
</dbReference>
<evidence type="ECO:0000256" key="1">
    <source>
        <dbReference type="ARBA" id="ARBA00003257"/>
    </source>
</evidence>
<geneLocation type="mitochondrion" evidence="15"/>
<evidence type="ECO:0000256" key="5">
    <source>
        <dbReference type="ARBA" id="ARBA00022448"/>
    </source>
</evidence>
<keyword evidence="6 12" id="KW-0812">Transmembrane</keyword>
<proteinExistence type="inferred from homology"/>
<dbReference type="GO" id="GO:0009060">
    <property type="term" value="P:aerobic respiration"/>
    <property type="evidence" value="ECO:0007669"/>
    <property type="project" value="TreeGrafter"/>
</dbReference>
<keyword evidence="11 14" id="KW-0472">Membrane</keyword>
<keyword evidence="8 14" id="KW-1133">Transmembrane helix</keyword>
<dbReference type="EC" id="7.1.1.2" evidence="13"/>
<feature type="transmembrane region" description="Helical" evidence="14">
    <location>
        <begin position="79"/>
        <end position="100"/>
    </location>
</feature>
<evidence type="ECO:0000256" key="13">
    <source>
        <dbReference type="RuleBase" id="RU000473"/>
    </source>
</evidence>
<accession>A0A343DRK4</accession>
<feature type="transmembrane region" description="Helical" evidence="14">
    <location>
        <begin position="256"/>
        <end position="274"/>
    </location>
</feature>
<feature type="transmembrane region" description="Helical" evidence="14">
    <location>
        <begin position="106"/>
        <end position="130"/>
    </location>
</feature>
<comment type="similarity">
    <text evidence="3 12">Belongs to the complex I subunit 1 family.</text>
</comment>
<dbReference type="HAMAP" id="MF_01350">
    <property type="entry name" value="NDH1_NuoH"/>
    <property type="match status" value="1"/>
</dbReference>
<keyword evidence="10 13" id="KW-0496">Mitochondrion</keyword>
<sequence length="318" mass="37985">MCLSYLSFYITLNFISSMIMIFSILLSVAFLTLMERKVLGYMQVRKGPNKISLMGILQPFSDALKLLTKEIFFINISNYMYFILSPILAFIISLLIWLSYPYYLNLYYMNFSLIFVFCCLGFNVYSFMIGGWSSNSNYSMLGSIRAIAQSISYEVSMILMIFCLMFMSESFNLIEYSKFQEYMSYYFYLMPLYMMFFISMLAELNRTPFDLVEGESELVSGFNTEYLSSLFTLYFLAEYMMILFMSMLIVMLFFEMNIFFTINYIFHVYLILWIRASYPRIRYDQLMFMCWKIFLPMTLMMMIIIFNLKFLIIYLVLS</sequence>
<comment type="catalytic activity">
    <reaction evidence="13">
        <text>a ubiquinone + NADH + 5 H(+)(in) = a ubiquinol + NAD(+) + 4 H(+)(out)</text>
        <dbReference type="Rhea" id="RHEA:29091"/>
        <dbReference type="Rhea" id="RHEA-COMP:9565"/>
        <dbReference type="Rhea" id="RHEA-COMP:9566"/>
        <dbReference type="ChEBI" id="CHEBI:15378"/>
        <dbReference type="ChEBI" id="CHEBI:16389"/>
        <dbReference type="ChEBI" id="CHEBI:17976"/>
        <dbReference type="ChEBI" id="CHEBI:57540"/>
        <dbReference type="ChEBI" id="CHEBI:57945"/>
        <dbReference type="EC" id="7.1.1.2"/>
    </reaction>
</comment>
<protein>
    <recommendedName>
        <fullName evidence="4 13">NADH-ubiquinone oxidoreductase chain 1</fullName>
        <ecNumber evidence="13">7.1.1.2</ecNumber>
    </recommendedName>
</protein>
<feature type="transmembrane region" description="Helical" evidence="14">
    <location>
        <begin position="6"/>
        <end position="33"/>
    </location>
</feature>
<feature type="transmembrane region" description="Helical" evidence="14">
    <location>
        <begin position="185"/>
        <end position="205"/>
    </location>
</feature>
<dbReference type="AlphaFoldDB" id="A0A343DRK4"/>
<comment type="function">
    <text evidence="1">Core subunit of the mitochondrial membrane respiratory chain NADH dehydrogenase (Complex I) that is believed to belong to the minimal assembly required for catalysis. Complex I functions in the transfer of electrons from NADH to the respiratory chain. The immediate electron acceptor for the enzyme is believed to be ubiquinone.</text>
</comment>
<evidence type="ECO:0000256" key="11">
    <source>
        <dbReference type="ARBA" id="ARBA00023136"/>
    </source>
</evidence>
<comment type="subcellular location">
    <subcellularLocation>
        <location evidence="2 12">Mitochondrion inner membrane</location>
        <topology evidence="2 12">Multi-pass membrane protein</topology>
    </subcellularLocation>
</comment>
<keyword evidence="9 13" id="KW-0830">Ubiquinone</keyword>
<feature type="transmembrane region" description="Helical" evidence="14">
    <location>
        <begin position="151"/>
        <end position="173"/>
    </location>
</feature>
<keyword evidence="12" id="KW-0520">NAD</keyword>
<reference evidence="15" key="1">
    <citation type="journal article" date="2018" name="Mol. Phylogenet. Evol.">
        <title>Gene arrangement and sequence of mitochondrial genomes yield insights into the phylogeny and evolution of bees and sphecid wasps (Hymenoptera: Apoidea).</title>
        <authorList>
            <person name="Zheng B.Y."/>
            <person name="Cao L.J."/>
            <person name="Tang P."/>
            <person name="van Achterberg K."/>
            <person name="Hoffmann A.A."/>
            <person name="Chen H.Y."/>
            <person name="Chen X.X."/>
            <person name="Wei S.J."/>
        </authorList>
    </citation>
    <scope>NUCLEOTIDE SEQUENCE</scope>
</reference>
<evidence type="ECO:0000256" key="9">
    <source>
        <dbReference type="ARBA" id="ARBA00023075"/>
    </source>
</evidence>
<feature type="transmembrane region" description="Helical" evidence="14">
    <location>
        <begin position="226"/>
        <end position="250"/>
    </location>
</feature>
<keyword evidence="5" id="KW-0813">Transport</keyword>
<name>A0A343DRK4_9HYME</name>
<evidence type="ECO:0000256" key="3">
    <source>
        <dbReference type="ARBA" id="ARBA00010535"/>
    </source>
</evidence>
<dbReference type="InterPro" id="IPR018086">
    <property type="entry name" value="NADH_UbQ_OxRdtase_su1_CS"/>
</dbReference>
<evidence type="ECO:0000256" key="7">
    <source>
        <dbReference type="ARBA" id="ARBA00022792"/>
    </source>
</evidence>
<dbReference type="PANTHER" id="PTHR11432:SF3">
    <property type="entry name" value="NADH-UBIQUINONE OXIDOREDUCTASE CHAIN 1"/>
    <property type="match status" value="1"/>
</dbReference>
<evidence type="ECO:0000256" key="12">
    <source>
        <dbReference type="RuleBase" id="RU000471"/>
    </source>
</evidence>
<dbReference type="GO" id="GO:0008137">
    <property type="term" value="F:NADH dehydrogenase (ubiquinone) activity"/>
    <property type="evidence" value="ECO:0007669"/>
    <property type="project" value="UniProtKB-EC"/>
</dbReference>
<feature type="transmembrane region" description="Helical" evidence="14">
    <location>
        <begin position="294"/>
        <end position="317"/>
    </location>
</feature>
<dbReference type="InterPro" id="IPR001694">
    <property type="entry name" value="NADH_UbQ_OxRdtase_su1/FPO"/>
</dbReference>
<evidence type="ECO:0000256" key="6">
    <source>
        <dbReference type="ARBA" id="ARBA00022692"/>
    </source>
</evidence>
<evidence type="ECO:0000256" key="10">
    <source>
        <dbReference type="ARBA" id="ARBA00023128"/>
    </source>
</evidence>
<dbReference type="PROSITE" id="PS00668">
    <property type="entry name" value="COMPLEX1_ND1_2"/>
    <property type="match status" value="1"/>
</dbReference>
<evidence type="ECO:0000256" key="4">
    <source>
        <dbReference type="ARBA" id="ARBA00021009"/>
    </source>
</evidence>
<dbReference type="Pfam" id="PF00146">
    <property type="entry name" value="NADHdh"/>
    <property type="match status" value="1"/>
</dbReference>
<gene>
    <name evidence="15" type="primary">nad1</name>
</gene>
<dbReference type="PANTHER" id="PTHR11432">
    <property type="entry name" value="NADH DEHYDROGENASE SUBUNIT 1"/>
    <property type="match status" value="1"/>
</dbReference>
<evidence type="ECO:0000256" key="14">
    <source>
        <dbReference type="SAM" id="Phobius"/>
    </source>
</evidence>
<evidence type="ECO:0000256" key="8">
    <source>
        <dbReference type="ARBA" id="ARBA00022989"/>
    </source>
</evidence>
<keyword evidence="7" id="KW-0999">Mitochondrion inner membrane</keyword>
<dbReference type="GO" id="GO:0005743">
    <property type="term" value="C:mitochondrial inner membrane"/>
    <property type="evidence" value="ECO:0007669"/>
    <property type="project" value="UniProtKB-SubCell"/>
</dbReference>
<dbReference type="PROSITE" id="PS00667">
    <property type="entry name" value="COMPLEX1_ND1_1"/>
    <property type="match status" value="1"/>
</dbReference>